<feature type="transmembrane region" description="Helical" evidence="1">
    <location>
        <begin position="12"/>
        <end position="33"/>
    </location>
</feature>
<dbReference type="EMBL" id="JAVBIK010000001">
    <property type="protein sequence ID" value="MDT7518241.1"/>
    <property type="molecule type" value="Genomic_DNA"/>
</dbReference>
<dbReference type="InterPro" id="IPR012902">
    <property type="entry name" value="N_methyl_site"/>
</dbReference>
<keyword evidence="3" id="KW-1185">Reference proteome</keyword>
<protein>
    <submittedName>
        <fullName evidence="2">Prepilin-type N-terminal cleavage/methylation domain-containing protein</fullName>
    </submittedName>
</protein>
<evidence type="ECO:0000313" key="3">
    <source>
        <dbReference type="Proteomes" id="UP001321700"/>
    </source>
</evidence>
<dbReference type="Proteomes" id="UP001321700">
    <property type="component" value="Unassembled WGS sequence"/>
</dbReference>
<gene>
    <name evidence="2" type="ORF">RAE19_05765</name>
</gene>
<comment type="caution">
    <text evidence="2">The sequence shown here is derived from an EMBL/GenBank/DDBJ whole genome shotgun (WGS) entry which is preliminary data.</text>
</comment>
<sequence length="230" mass="24673">MQHQYRSTGSAGFTLIELLVALAVMALMTTMGWQALAGMQSAMEGNRSHNDAVLTTEAGLNQWTADLDAMQEIPQTRSLDWDGRALRLTRRSAQQGDGAYVVAWTRAERAERAVWLRWQSGPVSTRESWQAAWGAAAAWAQGAQASTVNALAGNASSIRPAEVSITALSAWQLFYYRGGAWSNPLSSAGAQNAAALPDGIRLVLTLDAPHPLAGTIVRDWARPTLLGATP</sequence>
<keyword evidence="1" id="KW-0472">Membrane</keyword>
<proteinExistence type="predicted"/>
<organism evidence="2 3">
    <name type="scientific">Rhodoferax potami</name>
    <dbReference type="NCBI Taxonomy" id="3068338"/>
    <lineage>
        <taxon>Bacteria</taxon>
        <taxon>Pseudomonadati</taxon>
        <taxon>Pseudomonadota</taxon>
        <taxon>Betaproteobacteria</taxon>
        <taxon>Burkholderiales</taxon>
        <taxon>Comamonadaceae</taxon>
        <taxon>Rhodoferax</taxon>
    </lineage>
</organism>
<dbReference type="Pfam" id="PF07963">
    <property type="entry name" value="N_methyl"/>
    <property type="match status" value="1"/>
</dbReference>
<keyword evidence="1" id="KW-1133">Transmembrane helix</keyword>
<dbReference type="PROSITE" id="PS00409">
    <property type="entry name" value="PROKAR_NTER_METHYL"/>
    <property type="match status" value="1"/>
</dbReference>
<evidence type="ECO:0000256" key="1">
    <source>
        <dbReference type="SAM" id="Phobius"/>
    </source>
</evidence>
<evidence type="ECO:0000313" key="2">
    <source>
        <dbReference type="EMBL" id="MDT7518241.1"/>
    </source>
</evidence>
<name>A0ABU3KL27_9BURK</name>
<reference evidence="2 3" key="1">
    <citation type="submission" date="2023-08" db="EMBL/GenBank/DDBJ databases">
        <title>Rhodoferax potami sp. nov. and Rhodoferax mekongensis sp. nov., isolated from the Mekong River in Thailand.</title>
        <authorList>
            <person name="Kitikhun S."/>
            <person name="Charoenyingcharoen P."/>
            <person name="Siriarchawattana P."/>
            <person name="Likhitrattanapisal S."/>
            <person name="Nilsakha T."/>
            <person name="Chanpet A."/>
            <person name="Rattanawaree P."/>
            <person name="Ingsriswang S."/>
        </authorList>
    </citation>
    <scope>NUCLEOTIDE SEQUENCE [LARGE SCALE GENOMIC DNA]</scope>
    <source>
        <strain evidence="2 3">TBRC 17660</strain>
    </source>
</reference>
<keyword evidence="1" id="KW-0812">Transmembrane</keyword>
<dbReference type="InterPro" id="IPR045584">
    <property type="entry name" value="Pilin-like"/>
</dbReference>
<dbReference type="RefSeq" id="WP_313874016.1">
    <property type="nucleotide sequence ID" value="NZ_JAVBIK010000001.1"/>
</dbReference>
<accession>A0ABU3KL27</accession>
<dbReference type="SUPFAM" id="SSF54523">
    <property type="entry name" value="Pili subunits"/>
    <property type="match status" value="1"/>
</dbReference>
<dbReference type="NCBIfam" id="TIGR02532">
    <property type="entry name" value="IV_pilin_GFxxxE"/>
    <property type="match status" value="1"/>
</dbReference>